<sequence length="55" mass="6198">MAEQLKPAPQILEEVEQATLEKVKGLKEPAQGDRPDLTTPIRIRLIRRPEPGRAL</sequence>
<dbReference type="EMBL" id="LCEB01000013">
    <property type="protein sequence ID" value="KKS65086.1"/>
    <property type="molecule type" value="Genomic_DNA"/>
</dbReference>
<evidence type="ECO:0000313" key="1">
    <source>
        <dbReference type="EMBL" id="KKS65086.1"/>
    </source>
</evidence>
<evidence type="ECO:0000313" key="2">
    <source>
        <dbReference type="Proteomes" id="UP000034135"/>
    </source>
</evidence>
<name>A0A0G1D2I0_9BACT</name>
<dbReference type="AlphaFoldDB" id="A0A0G1D2I0"/>
<protein>
    <submittedName>
        <fullName evidence="1">Uncharacterized protein</fullName>
    </submittedName>
</protein>
<organism evidence="1 2">
    <name type="scientific">Candidatus Daviesbacteria bacterium GW2011_GWA1_42_6</name>
    <dbReference type="NCBI Taxonomy" id="1618420"/>
    <lineage>
        <taxon>Bacteria</taxon>
        <taxon>Candidatus Daviesiibacteriota</taxon>
    </lineage>
</organism>
<dbReference type="Proteomes" id="UP000034135">
    <property type="component" value="Unassembled WGS sequence"/>
</dbReference>
<accession>A0A0G1D2I0</accession>
<proteinExistence type="predicted"/>
<reference evidence="1 2" key="1">
    <citation type="journal article" date="2015" name="Nature">
        <title>rRNA introns, odd ribosomes, and small enigmatic genomes across a large radiation of phyla.</title>
        <authorList>
            <person name="Brown C.T."/>
            <person name="Hug L.A."/>
            <person name="Thomas B.C."/>
            <person name="Sharon I."/>
            <person name="Castelle C.J."/>
            <person name="Singh A."/>
            <person name="Wilkins M.J."/>
            <person name="Williams K.H."/>
            <person name="Banfield J.F."/>
        </authorList>
    </citation>
    <scope>NUCLEOTIDE SEQUENCE [LARGE SCALE GENOMIC DNA]</scope>
</reference>
<comment type="caution">
    <text evidence="1">The sequence shown here is derived from an EMBL/GenBank/DDBJ whole genome shotgun (WGS) entry which is preliminary data.</text>
</comment>
<gene>
    <name evidence="1" type="ORF">UV33_C0013G0016</name>
</gene>